<dbReference type="SUPFAM" id="SSF52540">
    <property type="entry name" value="P-loop containing nucleoside triphosphate hydrolases"/>
    <property type="match status" value="1"/>
</dbReference>
<dbReference type="PANTHER" id="PTHR10492:SF94">
    <property type="entry name" value="ATP-DEPENDENT DNA HELICASE"/>
    <property type="match status" value="1"/>
</dbReference>
<proteinExistence type="predicted"/>
<dbReference type="PANTHER" id="PTHR10492">
    <property type="match status" value="1"/>
</dbReference>
<reference evidence="2 3" key="1">
    <citation type="submission" date="2024-01" db="EMBL/GenBank/DDBJ databases">
        <title>The complete chloroplast genome sequence of Lithospermum erythrorhizon: insights into the phylogenetic relationship among Boraginaceae species and the maternal lineages of purple gromwells.</title>
        <authorList>
            <person name="Okada T."/>
            <person name="Watanabe K."/>
        </authorList>
    </citation>
    <scope>NUCLEOTIDE SEQUENCE [LARGE SCALE GENOMIC DNA]</scope>
</reference>
<evidence type="ECO:0000313" key="2">
    <source>
        <dbReference type="EMBL" id="GAA0144068.1"/>
    </source>
</evidence>
<dbReference type="EMBL" id="BAABME010000598">
    <property type="protein sequence ID" value="GAA0144068.1"/>
    <property type="molecule type" value="Genomic_DNA"/>
</dbReference>
<dbReference type="InterPro" id="IPR027417">
    <property type="entry name" value="P-loop_NTPase"/>
</dbReference>
<keyword evidence="3" id="KW-1185">Reference proteome</keyword>
<dbReference type="Proteomes" id="UP001454036">
    <property type="component" value="Unassembled WGS sequence"/>
</dbReference>
<sequence>MAISWEGEESITRVIDFTFADLSRPAYDVEYMMDRALITPLNEDVNKLNEKIMQYFPGEEVTYYSFDSVLDDMHNLYQQEFLNSLAPSNFPPHKLTLKKGAPIMLLRNIDPKSGLCNGTRLLC</sequence>
<dbReference type="InterPro" id="IPR049163">
    <property type="entry name" value="Pif1-like_2B_dom"/>
</dbReference>
<evidence type="ECO:0000313" key="3">
    <source>
        <dbReference type="Proteomes" id="UP001454036"/>
    </source>
</evidence>
<comment type="caution">
    <text evidence="2">The sequence shown here is derived from an EMBL/GenBank/DDBJ whole genome shotgun (WGS) entry which is preliminary data.</text>
</comment>
<accession>A0AAV3NYL2</accession>
<evidence type="ECO:0000259" key="1">
    <source>
        <dbReference type="Pfam" id="PF21530"/>
    </source>
</evidence>
<dbReference type="Pfam" id="PF21530">
    <property type="entry name" value="Pif1_2B_dom"/>
    <property type="match status" value="1"/>
</dbReference>
<feature type="domain" description="DNA helicase Pif1-like 2B" evidence="1">
    <location>
        <begin position="80"/>
        <end position="122"/>
    </location>
</feature>
<protein>
    <recommendedName>
        <fullName evidence="1">DNA helicase Pif1-like 2B domain-containing protein</fullName>
    </recommendedName>
</protein>
<name>A0AAV3NYL2_LITER</name>
<organism evidence="2 3">
    <name type="scientific">Lithospermum erythrorhizon</name>
    <name type="common">Purple gromwell</name>
    <name type="synonym">Lithospermum officinale var. erythrorhizon</name>
    <dbReference type="NCBI Taxonomy" id="34254"/>
    <lineage>
        <taxon>Eukaryota</taxon>
        <taxon>Viridiplantae</taxon>
        <taxon>Streptophyta</taxon>
        <taxon>Embryophyta</taxon>
        <taxon>Tracheophyta</taxon>
        <taxon>Spermatophyta</taxon>
        <taxon>Magnoliopsida</taxon>
        <taxon>eudicotyledons</taxon>
        <taxon>Gunneridae</taxon>
        <taxon>Pentapetalae</taxon>
        <taxon>asterids</taxon>
        <taxon>lamiids</taxon>
        <taxon>Boraginales</taxon>
        <taxon>Boraginaceae</taxon>
        <taxon>Boraginoideae</taxon>
        <taxon>Lithospermeae</taxon>
        <taxon>Lithospermum</taxon>
    </lineage>
</organism>
<gene>
    <name evidence="2" type="ORF">LIER_04603</name>
</gene>
<dbReference type="AlphaFoldDB" id="A0AAV3NYL2"/>